<feature type="transmembrane region" description="Helical" evidence="1">
    <location>
        <begin position="44"/>
        <end position="64"/>
    </location>
</feature>
<keyword evidence="1" id="KW-0472">Membrane</keyword>
<name>A0A8J7FNU1_9FLAO</name>
<protein>
    <submittedName>
        <fullName evidence="3">CPBP family intramembrane metalloprotease</fullName>
    </submittedName>
</protein>
<keyword evidence="4" id="KW-1185">Reference proteome</keyword>
<feature type="transmembrane region" description="Helical" evidence="1">
    <location>
        <begin position="160"/>
        <end position="177"/>
    </location>
</feature>
<keyword evidence="3" id="KW-0645">Protease</keyword>
<dbReference type="EMBL" id="JADGIK010000007">
    <property type="protein sequence ID" value="MBF0597907.1"/>
    <property type="molecule type" value="Genomic_DNA"/>
</dbReference>
<comment type="caution">
    <text evidence="3">The sequence shown here is derived from an EMBL/GenBank/DDBJ whole genome shotgun (WGS) entry which is preliminary data.</text>
</comment>
<dbReference type="Pfam" id="PF02517">
    <property type="entry name" value="Rce1-like"/>
    <property type="match status" value="1"/>
</dbReference>
<feature type="transmembrane region" description="Helical" evidence="1">
    <location>
        <begin position="6"/>
        <end position="28"/>
    </location>
</feature>
<dbReference type="AlphaFoldDB" id="A0A8J7FNU1"/>
<proteinExistence type="predicted"/>
<feature type="domain" description="CAAX prenyl protease 2/Lysostaphin resistance protein A-like" evidence="2">
    <location>
        <begin position="82"/>
        <end position="167"/>
    </location>
</feature>
<keyword evidence="3" id="KW-0378">Hydrolase</keyword>
<feature type="transmembrane region" description="Helical" evidence="1">
    <location>
        <begin position="183"/>
        <end position="203"/>
    </location>
</feature>
<evidence type="ECO:0000256" key="1">
    <source>
        <dbReference type="SAM" id="Phobius"/>
    </source>
</evidence>
<keyword evidence="1" id="KW-1133">Transmembrane helix</keyword>
<accession>A0A8J7FNU1</accession>
<keyword evidence="3" id="KW-0482">Metalloprotease</keyword>
<dbReference type="Proteomes" id="UP000608754">
    <property type="component" value="Unassembled WGS sequence"/>
</dbReference>
<dbReference type="RefSeq" id="WP_194183454.1">
    <property type="nucleotide sequence ID" value="NZ_JADGIK010000007.1"/>
</dbReference>
<feature type="transmembrane region" description="Helical" evidence="1">
    <location>
        <begin position="84"/>
        <end position="102"/>
    </location>
</feature>
<keyword evidence="1" id="KW-0812">Transmembrane</keyword>
<reference evidence="3" key="1">
    <citation type="submission" date="2020-10" db="EMBL/GenBank/DDBJ databases">
        <authorList>
            <person name="Lu T."/>
            <person name="Wang Q."/>
            <person name="Han X."/>
        </authorList>
    </citation>
    <scope>NUCLEOTIDE SEQUENCE</scope>
    <source>
        <strain evidence="3">WQ 117</strain>
    </source>
</reference>
<evidence type="ECO:0000313" key="4">
    <source>
        <dbReference type="Proteomes" id="UP000608754"/>
    </source>
</evidence>
<dbReference type="PANTHER" id="PTHR36435:SF1">
    <property type="entry name" value="CAAX AMINO TERMINAL PROTEASE FAMILY PROTEIN"/>
    <property type="match status" value="1"/>
</dbReference>
<dbReference type="GO" id="GO:0008237">
    <property type="term" value="F:metallopeptidase activity"/>
    <property type="evidence" value="ECO:0007669"/>
    <property type="project" value="UniProtKB-KW"/>
</dbReference>
<gene>
    <name evidence="3" type="ORF">IM532_10730</name>
</gene>
<dbReference type="InterPro" id="IPR052710">
    <property type="entry name" value="CAAX_protease"/>
</dbReference>
<dbReference type="PANTHER" id="PTHR36435">
    <property type="entry name" value="SLR1288 PROTEIN"/>
    <property type="match status" value="1"/>
</dbReference>
<feature type="transmembrane region" description="Helical" evidence="1">
    <location>
        <begin position="136"/>
        <end position="153"/>
    </location>
</feature>
<evidence type="ECO:0000259" key="2">
    <source>
        <dbReference type="Pfam" id="PF02517"/>
    </source>
</evidence>
<evidence type="ECO:0000313" key="3">
    <source>
        <dbReference type="EMBL" id="MBF0597907.1"/>
    </source>
</evidence>
<dbReference type="GO" id="GO:0004175">
    <property type="term" value="F:endopeptidase activity"/>
    <property type="evidence" value="ECO:0007669"/>
    <property type="project" value="UniProtKB-ARBA"/>
</dbReference>
<sequence length="211" mass="24549">MIKFSLGFRTLIETFLFFIGPLMFYYLINKFKKRDTNISFQQPTLYILLTCSIVVISVVTLFVSIIKFSDGDSKFFNPYTTNNLWMLIAIGLVGPVFEELIFRAIIQRGLLQTLKPHYAVIISSILFMLVHHPNQYALAICLSIFFGFIYYKTNNIILPILLHLIANNYSTFIQFLQYKFDTVTIYLPYVIIILLIVSISICLKKQVLKRI</sequence>
<organism evidence="3 4">
    <name type="scientific">Faecalibacter rhinopitheci</name>
    <dbReference type="NCBI Taxonomy" id="2779678"/>
    <lineage>
        <taxon>Bacteria</taxon>
        <taxon>Pseudomonadati</taxon>
        <taxon>Bacteroidota</taxon>
        <taxon>Flavobacteriia</taxon>
        <taxon>Flavobacteriales</taxon>
        <taxon>Weeksellaceae</taxon>
        <taxon>Faecalibacter</taxon>
    </lineage>
</organism>
<dbReference type="GO" id="GO:0080120">
    <property type="term" value="P:CAAX-box protein maturation"/>
    <property type="evidence" value="ECO:0007669"/>
    <property type="project" value="UniProtKB-ARBA"/>
</dbReference>
<dbReference type="InterPro" id="IPR003675">
    <property type="entry name" value="Rce1/LyrA-like_dom"/>
</dbReference>